<proteinExistence type="predicted"/>
<gene>
    <name evidence="1" type="ORF">L195_g061994</name>
</gene>
<comment type="caution">
    <text evidence="1">The sequence shown here is derived from an EMBL/GenBank/DDBJ whole genome shotgun (WGS) entry which is preliminary data.</text>
</comment>
<name>A0A2K3KD11_TRIPR</name>
<evidence type="ECO:0000313" key="1">
    <source>
        <dbReference type="EMBL" id="PNX64187.1"/>
    </source>
</evidence>
<dbReference type="AlphaFoldDB" id="A0A2K3KD11"/>
<sequence>MLTITRGGAVRPLPFELAVNLGSAMKRLKESDLVHNSNR</sequence>
<feature type="non-terminal residue" evidence="1">
    <location>
        <position position="39"/>
    </location>
</feature>
<protein>
    <submittedName>
        <fullName evidence="1">Uncharacterized protein</fullName>
    </submittedName>
</protein>
<reference evidence="1 2" key="2">
    <citation type="journal article" date="2017" name="Front. Plant Sci.">
        <title>Gene Classification and Mining of Molecular Markers Useful in Red Clover (Trifolium pratense) Breeding.</title>
        <authorList>
            <person name="Istvanek J."/>
            <person name="Dluhosova J."/>
            <person name="Dluhos P."/>
            <person name="Patkova L."/>
            <person name="Nedelnik J."/>
            <person name="Repkova J."/>
        </authorList>
    </citation>
    <scope>NUCLEOTIDE SEQUENCE [LARGE SCALE GENOMIC DNA]</scope>
    <source>
        <strain evidence="2">cv. Tatra</strain>
        <tissue evidence="1">Young leaves</tissue>
    </source>
</reference>
<dbReference type="EMBL" id="ASHM01162511">
    <property type="protein sequence ID" value="PNX64187.1"/>
    <property type="molecule type" value="Genomic_DNA"/>
</dbReference>
<dbReference type="Proteomes" id="UP000236291">
    <property type="component" value="Unassembled WGS sequence"/>
</dbReference>
<evidence type="ECO:0000313" key="2">
    <source>
        <dbReference type="Proteomes" id="UP000236291"/>
    </source>
</evidence>
<reference evidence="1 2" key="1">
    <citation type="journal article" date="2014" name="Am. J. Bot.">
        <title>Genome assembly and annotation for red clover (Trifolium pratense; Fabaceae).</title>
        <authorList>
            <person name="Istvanek J."/>
            <person name="Jaros M."/>
            <person name="Krenek A."/>
            <person name="Repkova J."/>
        </authorList>
    </citation>
    <scope>NUCLEOTIDE SEQUENCE [LARGE SCALE GENOMIC DNA]</scope>
    <source>
        <strain evidence="2">cv. Tatra</strain>
        <tissue evidence="1">Young leaves</tissue>
    </source>
</reference>
<accession>A0A2K3KD11</accession>
<organism evidence="1 2">
    <name type="scientific">Trifolium pratense</name>
    <name type="common">Red clover</name>
    <dbReference type="NCBI Taxonomy" id="57577"/>
    <lineage>
        <taxon>Eukaryota</taxon>
        <taxon>Viridiplantae</taxon>
        <taxon>Streptophyta</taxon>
        <taxon>Embryophyta</taxon>
        <taxon>Tracheophyta</taxon>
        <taxon>Spermatophyta</taxon>
        <taxon>Magnoliopsida</taxon>
        <taxon>eudicotyledons</taxon>
        <taxon>Gunneridae</taxon>
        <taxon>Pentapetalae</taxon>
        <taxon>rosids</taxon>
        <taxon>fabids</taxon>
        <taxon>Fabales</taxon>
        <taxon>Fabaceae</taxon>
        <taxon>Papilionoideae</taxon>
        <taxon>50 kb inversion clade</taxon>
        <taxon>NPAAA clade</taxon>
        <taxon>Hologalegina</taxon>
        <taxon>IRL clade</taxon>
        <taxon>Trifolieae</taxon>
        <taxon>Trifolium</taxon>
    </lineage>
</organism>